<keyword evidence="6" id="KW-1185">Reference proteome</keyword>
<dbReference type="Gene3D" id="1.10.10.250">
    <property type="entry name" value="Ribosomal protein L11, C-terminal domain"/>
    <property type="match status" value="1"/>
</dbReference>
<dbReference type="AlphaFoldDB" id="A0A1B0ABM1"/>
<proteinExistence type="inferred from homology"/>
<name>A0A1B0ABM1_GLOPL</name>
<protein>
    <recommendedName>
        <fullName evidence="4">Large ribosomal subunit protein uL11 C-terminal domain-containing protein</fullName>
    </recommendedName>
</protein>
<accession>A0A1B0ABM1</accession>
<dbReference type="PANTHER" id="PTHR11661:SF2">
    <property type="entry name" value="LARGE RIBOSOMAL SUBUNIT PROTEIN UL11"/>
    <property type="match status" value="1"/>
</dbReference>
<dbReference type="PANTHER" id="PTHR11661">
    <property type="entry name" value="60S RIBOSOMAL PROTEIN L12"/>
    <property type="match status" value="1"/>
</dbReference>
<dbReference type="EnsemblMetazoa" id="GPAI040346-RA">
    <property type="protein sequence ID" value="GPAI040346-PA"/>
    <property type="gene ID" value="GPAI040346"/>
</dbReference>
<evidence type="ECO:0000259" key="4">
    <source>
        <dbReference type="Pfam" id="PF00298"/>
    </source>
</evidence>
<dbReference type="SUPFAM" id="SSF46906">
    <property type="entry name" value="Ribosomal protein L11, C-terminal domain"/>
    <property type="match status" value="1"/>
</dbReference>
<reference evidence="5" key="2">
    <citation type="submission" date="2020-05" db="UniProtKB">
        <authorList>
            <consortium name="EnsemblMetazoa"/>
        </authorList>
    </citation>
    <scope>IDENTIFICATION</scope>
    <source>
        <strain evidence="5">IAEA</strain>
    </source>
</reference>
<dbReference type="GO" id="GO:0006412">
    <property type="term" value="P:translation"/>
    <property type="evidence" value="ECO:0007669"/>
    <property type="project" value="InterPro"/>
</dbReference>
<dbReference type="GO" id="GO:0070180">
    <property type="term" value="F:large ribosomal subunit rRNA binding"/>
    <property type="evidence" value="ECO:0007669"/>
    <property type="project" value="TreeGrafter"/>
</dbReference>
<evidence type="ECO:0000313" key="6">
    <source>
        <dbReference type="Proteomes" id="UP000092445"/>
    </source>
</evidence>
<evidence type="ECO:0000256" key="2">
    <source>
        <dbReference type="ARBA" id="ARBA00022980"/>
    </source>
</evidence>
<dbReference type="VEuPathDB" id="VectorBase:GPAI040346"/>
<dbReference type="STRING" id="7398.A0A1B0ABM1"/>
<dbReference type="GO" id="GO:0003735">
    <property type="term" value="F:structural constituent of ribosome"/>
    <property type="evidence" value="ECO:0007669"/>
    <property type="project" value="InterPro"/>
</dbReference>
<dbReference type="InterPro" id="IPR000911">
    <property type="entry name" value="Ribosomal_uL11"/>
</dbReference>
<dbReference type="InterPro" id="IPR020783">
    <property type="entry name" value="Ribosomal_uL11_C"/>
</dbReference>
<keyword evidence="3" id="KW-0687">Ribonucleoprotein</keyword>
<dbReference type="InterPro" id="IPR036769">
    <property type="entry name" value="Ribosomal_uL11_C_sf"/>
</dbReference>
<evidence type="ECO:0000256" key="3">
    <source>
        <dbReference type="ARBA" id="ARBA00023274"/>
    </source>
</evidence>
<dbReference type="GO" id="GO:0022625">
    <property type="term" value="C:cytosolic large ribosomal subunit"/>
    <property type="evidence" value="ECO:0007669"/>
    <property type="project" value="TreeGrafter"/>
</dbReference>
<keyword evidence="2" id="KW-0689">Ribosomal protein</keyword>
<feature type="domain" description="Large ribosomal subunit protein uL11 C-terminal" evidence="4">
    <location>
        <begin position="12"/>
        <end position="74"/>
    </location>
</feature>
<evidence type="ECO:0000313" key="5">
    <source>
        <dbReference type="EnsemblMetazoa" id="GPAI040346-PA"/>
    </source>
</evidence>
<sequence length="99" mass="11074">MQNREASISVVPSLIIKALKDSPRDRKMRKNIKHSGNITFDDILYITRIMRSRSMARKLDGAGREILCTAQSLGNTMDGRPPHNIIEDINSGVIEVPAE</sequence>
<dbReference type="FunFam" id="1.10.10.250:FF:000002">
    <property type="entry name" value="60S ribosomal protein L12"/>
    <property type="match status" value="1"/>
</dbReference>
<evidence type="ECO:0000256" key="1">
    <source>
        <dbReference type="ARBA" id="ARBA00010537"/>
    </source>
</evidence>
<dbReference type="Pfam" id="PF00298">
    <property type="entry name" value="Ribosomal_L11"/>
    <property type="match status" value="1"/>
</dbReference>
<dbReference type="Proteomes" id="UP000092445">
    <property type="component" value="Unassembled WGS sequence"/>
</dbReference>
<reference evidence="6" key="1">
    <citation type="submission" date="2014-03" db="EMBL/GenBank/DDBJ databases">
        <authorList>
            <person name="Aksoy S."/>
            <person name="Warren W."/>
            <person name="Wilson R.K."/>
        </authorList>
    </citation>
    <scope>NUCLEOTIDE SEQUENCE [LARGE SCALE GENOMIC DNA]</scope>
    <source>
        <strain evidence="6">IAEA</strain>
    </source>
</reference>
<organism evidence="5 6">
    <name type="scientific">Glossina pallidipes</name>
    <name type="common">Tsetse fly</name>
    <dbReference type="NCBI Taxonomy" id="7398"/>
    <lineage>
        <taxon>Eukaryota</taxon>
        <taxon>Metazoa</taxon>
        <taxon>Ecdysozoa</taxon>
        <taxon>Arthropoda</taxon>
        <taxon>Hexapoda</taxon>
        <taxon>Insecta</taxon>
        <taxon>Pterygota</taxon>
        <taxon>Neoptera</taxon>
        <taxon>Endopterygota</taxon>
        <taxon>Diptera</taxon>
        <taxon>Brachycera</taxon>
        <taxon>Muscomorpha</taxon>
        <taxon>Hippoboscoidea</taxon>
        <taxon>Glossinidae</taxon>
        <taxon>Glossina</taxon>
    </lineage>
</organism>
<comment type="similarity">
    <text evidence="1">Belongs to the universal ribosomal protein uL11 family.</text>
</comment>